<dbReference type="EMBL" id="JPRD01000041">
    <property type="protein sequence ID" value="KIF51232.1"/>
    <property type="molecule type" value="Genomic_DNA"/>
</dbReference>
<dbReference type="PATRIC" id="fig|1229493.5.peg.3552"/>
<dbReference type="AlphaFoldDB" id="A0A0C1W485"/>
<evidence type="ECO:0000313" key="1">
    <source>
        <dbReference type="EMBL" id="KIF51232.1"/>
    </source>
</evidence>
<dbReference type="Proteomes" id="UP000031586">
    <property type="component" value="Unassembled WGS sequence"/>
</dbReference>
<comment type="caution">
    <text evidence="1">The sequence shown here is derived from an EMBL/GenBank/DDBJ whole genome shotgun (WGS) entry which is preliminary data.</text>
</comment>
<accession>A0A0C1W485</accession>
<protein>
    <submittedName>
        <fullName evidence="1">Uncharacterized protein</fullName>
    </submittedName>
</protein>
<sequence length="115" mass="12459">MFGKLKAAAGDAANNKAATLITTHVEPVMEEIQGYSPAVIMEDETYQSQVIEPTLVALQAASSGVTSMLPNFNEKFSACMFHLRGELLELSEDKVALIDDFKQQLPAAVMEGLKL</sequence>
<proteinExistence type="predicted"/>
<dbReference type="GeneID" id="47099499"/>
<name>A0A0C1W485_9VIBR</name>
<dbReference type="RefSeq" id="WP_009707828.1">
    <property type="nucleotide sequence ID" value="NZ_BAOH01000058.1"/>
</dbReference>
<evidence type="ECO:0000313" key="2">
    <source>
        <dbReference type="Proteomes" id="UP000031586"/>
    </source>
</evidence>
<gene>
    <name evidence="1" type="ORF">H735_20780</name>
</gene>
<reference evidence="1 2" key="1">
    <citation type="submission" date="2014-07" db="EMBL/GenBank/DDBJ databases">
        <title>Unique and conserved regions in Vibrio harveyi and related species in comparison with the shrimp pathogen Vibrio harveyi CAIM 1792.</title>
        <authorList>
            <person name="Espinoza-Valles I."/>
            <person name="Vora G."/>
            <person name="Leekitcharoenphon P."/>
            <person name="Ussery D."/>
            <person name="Hoj L."/>
            <person name="Gomez-Gil B."/>
        </authorList>
    </citation>
    <scope>NUCLEOTIDE SEQUENCE [LARGE SCALE GENOMIC DNA]</scope>
    <source>
        <strain evidence="2">CAIM 1854 / LMG 25443</strain>
    </source>
</reference>
<organism evidence="1 2">
    <name type="scientific">Vibrio owensii CAIM 1854 = LMG 25443</name>
    <dbReference type="NCBI Taxonomy" id="1229493"/>
    <lineage>
        <taxon>Bacteria</taxon>
        <taxon>Pseudomonadati</taxon>
        <taxon>Pseudomonadota</taxon>
        <taxon>Gammaproteobacteria</taxon>
        <taxon>Vibrionales</taxon>
        <taxon>Vibrionaceae</taxon>
        <taxon>Vibrio</taxon>
    </lineage>
</organism>